<dbReference type="Pfam" id="PF25053">
    <property type="entry name" value="DUF7791"/>
    <property type="match status" value="1"/>
</dbReference>
<dbReference type="PANTHER" id="PTHR10039">
    <property type="entry name" value="AMELOGENIN"/>
    <property type="match status" value="1"/>
</dbReference>
<dbReference type="AlphaFoldDB" id="A0A9P9L2T3"/>
<protein>
    <recommendedName>
        <fullName evidence="6">NACHT domain-containing protein</fullName>
    </recommendedName>
</protein>
<dbReference type="InterPro" id="IPR056693">
    <property type="entry name" value="DUF7791"/>
</dbReference>
<evidence type="ECO:0000256" key="1">
    <source>
        <dbReference type="ARBA" id="ARBA00022737"/>
    </source>
</evidence>
<dbReference type="PANTHER" id="PTHR10039:SF5">
    <property type="entry name" value="NACHT DOMAIN-CONTAINING PROTEIN"/>
    <property type="match status" value="1"/>
</dbReference>
<keyword evidence="5" id="KW-1185">Reference proteome</keyword>
<accession>A0A9P9L2T3</accession>
<evidence type="ECO:0000259" key="3">
    <source>
        <dbReference type="Pfam" id="PF25053"/>
    </source>
</evidence>
<evidence type="ECO:0000313" key="5">
    <source>
        <dbReference type="Proteomes" id="UP000736672"/>
    </source>
</evidence>
<comment type="caution">
    <text evidence="4">The sequence shown here is derived from an EMBL/GenBank/DDBJ whole genome shotgun (WGS) entry which is preliminary data.</text>
</comment>
<evidence type="ECO:0008006" key="6">
    <source>
        <dbReference type="Google" id="ProtNLM"/>
    </source>
</evidence>
<dbReference type="Proteomes" id="UP000736672">
    <property type="component" value="Unassembled WGS sequence"/>
</dbReference>
<dbReference type="OrthoDB" id="443402at2759"/>
<name>A0A9P9L2T3_FUSSL</name>
<sequence>MDPISALSLVANIFQVIDFTNEVVKISKQICDAGSPTGLSELEKIATDALNTADDITKRLSGCGPALPGSEDSVLLHLGKQAVLIAQQLKLLLEKLRAKGAGGKPWHTLRQIFMTIWSRGDIDGLEKRLVAIREELQFNAVALIQKKLDEQSLRLQDVVTKLDDQVQAVIPQLFGQLDEIKLQNDTILDNQIHSETVAHQRHEELMGAVKGATYQPGQLLPPNKKASRKARETAQKKILASLWFAMMQDREDTIYKAYHRTYEWLFCDPVAEQKPWDNFRNFLSSDTEIYWITGKAGSGKSALTKFAIHHPEAKKALMKWADGKRLNRAHFYFYYRGAKLEKSEVGVLRSLLHQILFGRRELIKFAFPERFEAFCVDPHGGKSFEPTYWELKRALEALLKSRPDERFFFSVDGLDEYDADNHQMGELVDVFKTLSKFLNVKLLLASRPWAVFEEKLAGYPRLRLHELTRPDIASFVDQQISEHHSSQTMSSNDRSLINSLKNEIVENSAGVFLWVYLVVRSLLEGLNNRDSIDELRKRILELPTELEDLYLYMWIRIPKRYQPQVSRLLQILAFGTSGGKSTSLLGLALAEELDEEAVFTLPIAPLEREEAQNRMKSMEARINCRCLGLIEVQRAKDVLVDRWRTSPNSDRYENSVEGELGNPFVTFIHRTVFEFISSPEVYIQLEEATAAATGRAGDLFHVETDLFRLLVLRIKTFAEDSLHKDIDEDSVFPPTLEGLVYYALWMCRQAEEASGTAQTRLLWELDKAMTYLYNNVYYFSSKYHWSNGLRLQGEVGVSGLRTVQQLMMSQSDMLSLAVRHGLVHFVKENEAVSKSIKSKPGRPLLDYALRPGCKSLGKDNTLRLHRSSEMVAYLLDKGARPSQKASGKALMKYFVWDLTSDLEEDETAKIILLLLPYARKCGLDETELKRLEETLSTTQHGARLGQDVDRTAQVLDKLYREAQIQGMRDKLKSSRLVKKILYRFGGRLGASHV</sequence>
<feature type="domain" description="DUF7791" evidence="3">
    <location>
        <begin position="556"/>
        <end position="719"/>
    </location>
</feature>
<dbReference type="SUPFAM" id="SSF52540">
    <property type="entry name" value="P-loop containing nucleoside triphosphate hydrolases"/>
    <property type="match status" value="1"/>
</dbReference>
<feature type="domain" description="Nephrocystin 3-like N-terminal" evidence="2">
    <location>
        <begin position="277"/>
        <end position="447"/>
    </location>
</feature>
<dbReference type="EMBL" id="JAGTJS010000003">
    <property type="protein sequence ID" value="KAH7272997.1"/>
    <property type="molecule type" value="Genomic_DNA"/>
</dbReference>
<dbReference type="Pfam" id="PF24883">
    <property type="entry name" value="NPHP3_N"/>
    <property type="match status" value="1"/>
</dbReference>
<dbReference type="Gene3D" id="3.40.50.300">
    <property type="entry name" value="P-loop containing nucleotide triphosphate hydrolases"/>
    <property type="match status" value="1"/>
</dbReference>
<organism evidence="4 5">
    <name type="scientific">Fusarium solani</name>
    <name type="common">Filamentous fungus</name>
    <dbReference type="NCBI Taxonomy" id="169388"/>
    <lineage>
        <taxon>Eukaryota</taxon>
        <taxon>Fungi</taxon>
        <taxon>Dikarya</taxon>
        <taxon>Ascomycota</taxon>
        <taxon>Pezizomycotina</taxon>
        <taxon>Sordariomycetes</taxon>
        <taxon>Hypocreomycetidae</taxon>
        <taxon>Hypocreales</taxon>
        <taxon>Nectriaceae</taxon>
        <taxon>Fusarium</taxon>
        <taxon>Fusarium solani species complex</taxon>
    </lineage>
</organism>
<dbReference type="InterPro" id="IPR027417">
    <property type="entry name" value="P-loop_NTPase"/>
</dbReference>
<proteinExistence type="predicted"/>
<evidence type="ECO:0000259" key="2">
    <source>
        <dbReference type="Pfam" id="PF24883"/>
    </source>
</evidence>
<dbReference type="InterPro" id="IPR056884">
    <property type="entry name" value="NPHP3-like_N"/>
</dbReference>
<gene>
    <name evidence="4" type="ORF">B0J15DRAFT_192829</name>
</gene>
<keyword evidence="1" id="KW-0677">Repeat</keyword>
<reference evidence="4" key="1">
    <citation type="journal article" date="2021" name="Nat. Commun.">
        <title>Genetic determinants of endophytism in the Arabidopsis root mycobiome.</title>
        <authorList>
            <person name="Mesny F."/>
            <person name="Miyauchi S."/>
            <person name="Thiergart T."/>
            <person name="Pickel B."/>
            <person name="Atanasova L."/>
            <person name="Karlsson M."/>
            <person name="Huettel B."/>
            <person name="Barry K.W."/>
            <person name="Haridas S."/>
            <person name="Chen C."/>
            <person name="Bauer D."/>
            <person name="Andreopoulos W."/>
            <person name="Pangilinan J."/>
            <person name="LaButti K."/>
            <person name="Riley R."/>
            <person name="Lipzen A."/>
            <person name="Clum A."/>
            <person name="Drula E."/>
            <person name="Henrissat B."/>
            <person name="Kohler A."/>
            <person name="Grigoriev I.V."/>
            <person name="Martin F.M."/>
            <person name="Hacquard S."/>
        </authorList>
    </citation>
    <scope>NUCLEOTIDE SEQUENCE</scope>
    <source>
        <strain evidence="4">FSSC 5 MPI-SDFR-AT-0091</strain>
    </source>
</reference>
<evidence type="ECO:0000313" key="4">
    <source>
        <dbReference type="EMBL" id="KAH7272997.1"/>
    </source>
</evidence>